<evidence type="ECO:0000256" key="14">
    <source>
        <dbReference type="SAM" id="MobiDB-lite"/>
    </source>
</evidence>
<dbReference type="InterPro" id="IPR039426">
    <property type="entry name" value="TonB-dep_rcpt-like"/>
</dbReference>
<dbReference type="SMART" id="SM00965">
    <property type="entry name" value="STN"/>
    <property type="match status" value="1"/>
</dbReference>
<feature type="domain" description="Secretin/TonB short N-terminal" evidence="15">
    <location>
        <begin position="68"/>
        <end position="119"/>
    </location>
</feature>
<dbReference type="Gene3D" id="3.55.50.30">
    <property type="match status" value="1"/>
</dbReference>
<evidence type="ECO:0000313" key="16">
    <source>
        <dbReference type="EMBL" id="MEN2790934.1"/>
    </source>
</evidence>
<gene>
    <name evidence="16" type="ORF">ABC974_14935</name>
</gene>
<dbReference type="RefSeq" id="WP_343892846.1">
    <property type="nucleotide sequence ID" value="NZ_BAAAEH010000065.1"/>
</dbReference>
<evidence type="ECO:0000256" key="2">
    <source>
        <dbReference type="ARBA" id="ARBA00022448"/>
    </source>
</evidence>
<evidence type="ECO:0000256" key="1">
    <source>
        <dbReference type="ARBA" id="ARBA00004571"/>
    </source>
</evidence>
<feature type="region of interest" description="Disordered" evidence="14">
    <location>
        <begin position="125"/>
        <end position="149"/>
    </location>
</feature>
<evidence type="ECO:0000256" key="9">
    <source>
        <dbReference type="ARBA" id="ARBA00023077"/>
    </source>
</evidence>
<dbReference type="Pfam" id="PF07715">
    <property type="entry name" value="Plug"/>
    <property type="match status" value="1"/>
</dbReference>
<keyword evidence="10 12" id="KW-0472">Membrane</keyword>
<comment type="similarity">
    <text evidence="12 13">Belongs to the TonB-dependent receptor family.</text>
</comment>
<dbReference type="SUPFAM" id="SSF56935">
    <property type="entry name" value="Porins"/>
    <property type="match status" value="1"/>
</dbReference>
<protein>
    <submittedName>
        <fullName evidence="16">TonB-dependent receptor</fullName>
    </submittedName>
</protein>
<dbReference type="PANTHER" id="PTHR32552:SF89">
    <property type="entry name" value="CATECHOLATE SIDEROPHORE RECEPTOR FIU"/>
    <property type="match status" value="1"/>
</dbReference>
<dbReference type="PROSITE" id="PS52016">
    <property type="entry name" value="TONB_DEPENDENT_REC_3"/>
    <property type="match status" value="1"/>
</dbReference>
<dbReference type="Gene3D" id="2.40.170.20">
    <property type="entry name" value="TonB-dependent receptor, beta-barrel domain"/>
    <property type="match status" value="1"/>
</dbReference>
<name>A0ABU9Y552_9SPHN</name>
<dbReference type="Pfam" id="PF00593">
    <property type="entry name" value="TonB_dep_Rec_b-barrel"/>
    <property type="match status" value="1"/>
</dbReference>
<proteinExistence type="inferred from homology"/>
<keyword evidence="3 12" id="KW-1134">Transmembrane beta strand</keyword>
<dbReference type="PANTHER" id="PTHR32552">
    <property type="entry name" value="FERRICHROME IRON RECEPTOR-RELATED"/>
    <property type="match status" value="1"/>
</dbReference>
<keyword evidence="2 12" id="KW-0813">Transport</keyword>
<keyword evidence="9 13" id="KW-0798">TonB box</keyword>
<dbReference type="InterPro" id="IPR011662">
    <property type="entry name" value="Secretin/TonB_short_N"/>
</dbReference>
<keyword evidence="8" id="KW-0406">Ion transport</keyword>
<dbReference type="InterPro" id="IPR012910">
    <property type="entry name" value="Plug_dom"/>
</dbReference>
<evidence type="ECO:0000256" key="6">
    <source>
        <dbReference type="ARBA" id="ARBA00022729"/>
    </source>
</evidence>
<reference evidence="16 17" key="1">
    <citation type="submission" date="2024-05" db="EMBL/GenBank/DDBJ databases">
        <authorList>
            <person name="Liu Q."/>
            <person name="Xin Y.-H."/>
        </authorList>
    </citation>
    <scope>NUCLEOTIDE SEQUENCE [LARGE SCALE GENOMIC DNA]</scope>
    <source>
        <strain evidence="16 17">CGMCC 1.10181</strain>
    </source>
</reference>
<keyword evidence="11 12" id="KW-0998">Cell outer membrane</keyword>
<evidence type="ECO:0000259" key="15">
    <source>
        <dbReference type="SMART" id="SM00965"/>
    </source>
</evidence>
<keyword evidence="6" id="KW-0732">Signal</keyword>
<keyword evidence="4" id="KW-0410">Iron transport</keyword>
<evidence type="ECO:0000256" key="11">
    <source>
        <dbReference type="ARBA" id="ARBA00023237"/>
    </source>
</evidence>
<evidence type="ECO:0000256" key="8">
    <source>
        <dbReference type="ARBA" id="ARBA00023065"/>
    </source>
</evidence>
<evidence type="ECO:0000256" key="12">
    <source>
        <dbReference type="PROSITE-ProRule" id="PRU01360"/>
    </source>
</evidence>
<evidence type="ECO:0000256" key="4">
    <source>
        <dbReference type="ARBA" id="ARBA00022496"/>
    </source>
</evidence>
<dbReference type="InterPro" id="IPR000531">
    <property type="entry name" value="Beta-barrel_TonB"/>
</dbReference>
<evidence type="ECO:0000313" key="17">
    <source>
        <dbReference type="Proteomes" id="UP001419910"/>
    </source>
</evidence>
<dbReference type="Gene3D" id="2.170.130.10">
    <property type="entry name" value="TonB-dependent receptor, plug domain"/>
    <property type="match status" value="1"/>
</dbReference>
<dbReference type="EMBL" id="JBDIME010000013">
    <property type="protein sequence ID" value="MEN2790934.1"/>
    <property type="molecule type" value="Genomic_DNA"/>
</dbReference>
<dbReference type="InterPro" id="IPR036942">
    <property type="entry name" value="Beta-barrel_TonB_sf"/>
</dbReference>
<keyword evidence="17" id="KW-1185">Reference proteome</keyword>
<evidence type="ECO:0000256" key="5">
    <source>
        <dbReference type="ARBA" id="ARBA00022692"/>
    </source>
</evidence>
<sequence length="942" mass="101673">MNRLRGFLPMIGPPGRRAACLAGAILSGAGAIPLMPAQAAPAERSVQFDIPAQDLAAALDQLGRQAGVQILYPYGVAAGRRSTALRDRVPIRMALDRLLRRSGLEIVRITDRLVILRAAGAAPPARTITRPAPPRPAPAPSSTRPPIPPQADIVVTGRASQAPLDETELSYAITRIDGPALARKGPLSTADLFKQVPGFWVESTGGEASNNIRSRGIPTDGYTSVALLEDGLPVQYDGGLGYLNTDQIYRIDSTISRVEAVRGGPSAIFMPNAPGGSINFVTRTGLRDPGYTLSATAGSFGYERVDGFAGARIAPNLGVSLGGFYRQADGLRHSGYPADRGGQIRAGIDYDDGRARLSFNVKRLDDRVILYLPVPLQFDGSGNVRAVPGFDPLTDTLAGPDEVHVPFKTATGPRDFDLSQGTRSRITFYTMSGRLALDDRSAVDITARLRTGSTLRNGLFPIGRPMTGSDYLASVMPQLKAAFPGTAAATIRYADTGTPFLPDSNGNGLVVGANLLSVWMPMTEFIADARLTRRFDRWGHHDIALGLTYDSARLDFDRTMGTVLLDVLGQARRLDVAAVDRNGREIGALTDNGFVRYGSLFDAVSLRSSNLALYWADEWKLAPRWRIDLGGRWEKIRIGGGVEGSTPVNLGDAATLADDAVLTGDGVIEPIRRHFSGFNWTAGVNFRPAPSTGLFLRLTRIARLPSASEFNAYPNRTDEAVTPITMAEAGLTVRHRRWTLSAVAFGTHFARLPFTDYRFDTASNTYVERTSIADTSTIGLELAGHADLAGPLKLDVQATLQDPRYRNFSYIELAGGLPVTRDVTGNQLIRVPKLSLRVTPSLSLFAGRLRIDTEFVRYSDRFADIANTQRLPPYALINMDVNAKIADRLAIALHVTNLTNALGLTEGNPRAGSFDAGGMGTSYFLARPEFGRTVRATFSLSY</sequence>
<dbReference type="Proteomes" id="UP001419910">
    <property type="component" value="Unassembled WGS sequence"/>
</dbReference>
<dbReference type="InterPro" id="IPR037066">
    <property type="entry name" value="Plug_dom_sf"/>
</dbReference>
<comment type="caution">
    <text evidence="16">The sequence shown here is derived from an EMBL/GenBank/DDBJ whole genome shotgun (WGS) entry which is preliminary data.</text>
</comment>
<organism evidence="16 17">
    <name type="scientific">Sphingomonas oligophenolica</name>
    <dbReference type="NCBI Taxonomy" id="301154"/>
    <lineage>
        <taxon>Bacteria</taxon>
        <taxon>Pseudomonadati</taxon>
        <taxon>Pseudomonadota</taxon>
        <taxon>Alphaproteobacteria</taxon>
        <taxon>Sphingomonadales</taxon>
        <taxon>Sphingomonadaceae</taxon>
        <taxon>Sphingomonas</taxon>
    </lineage>
</organism>
<evidence type="ECO:0000256" key="10">
    <source>
        <dbReference type="ARBA" id="ARBA00023136"/>
    </source>
</evidence>
<evidence type="ECO:0000256" key="3">
    <source>
        <dbReference type="ARBA" id="ARBA00022452"/>
    </source>
</evidence>
<keyword evidence="7" id="KW-0408">Iron</keyword>
<keyword evidence="16" id="KW-0675">Receptor</keyword>
<evidence type="ECO:0000256" key="7">
    <source>
        <dbReference type="ARBA" id="ARBA00023004"/>
    </source>
</evidence>
<evidence type="ECO:0000256" key="13">
    <source>
        <dbReference type="RuleBase" id="RU003357"/>
    </source>
</evidence>
<keyword evidence="5 12" id="KW-0812">Transmembrane</keyword>
<comment type="subcellular location">
    <subcellularLocation>
        <location evidence="1 12">Cell outer membrane</location>
        <topology evidence="1 12">Multi-pass membrane protein</topology>
    </subcellularLocation>
</comment>
<feature type="compositionally biased region" description="Pro residues" evidence="14">
    <location>
        <begin position="131"/>
        <end position="149"/>
    </location>
</feature>
<accession>A0ABU9Y552</accession>